<feature type="transmembrane region" description="Helical" evidence="5">
    <location>
        <begin position="344"/>
        <end position="364"/>
    </location>
</feature>
<dbReference type="Gene3D" id="1.20.1720.10">
    <property type="entry name" value="Multidrug resistance protein D"/>
    <property type="match status" value="1"/>
</dbReference>
<comment type="caution">
    <text evidence="7">The sequence shown here is derived from an EMBL/GenBank/DDBJ whole genome shotgun (WGS) entry which is preliminary data.</text>
</comment>
<dbReference type="Proteomes" id="UP001500729">
    <property type="component" value="Unassembled WGS sequence"/>
</dbReference>
<feature type="transmembrane region" description="Helical" evidence="5">
    <location>
        <begin position="314"/>
        <end position="332"/>
    </location>
</feature>
<dbReference type="InterPro" id="IPR005829">
    <property type="entry name" value="Sugar_transporter_CS"/>
</dbReference>
<feature type="transmembrane region" description="Helical" evidence="5">
    <location>
        <begin position="143"/>
        <end position="161"/>
    </location>
</feature>
<dbReference type="InterPro" id="IPR011701">
    <property type="entry name" value="MFS"/>
</dbReference>
<dbReference type="InterPro" id="IPR036259">
    <property type="entry name" value="MFS_trans_sf"/>
</dbReference>
<name>A0ABN1C8M8_SACER</name>
<dbReference type="SUPFAM" id="SSF103473">
    <property type="entry name" value="MFS general substrate transporter"/>
    <property type="match status" value="1"/>
</dbReference>
<dbReference type="PANTHER" id="PTHR42718:SF35">
    <property type="entry name" value="BLL0718 PROTEIN"/>
    <property type="match status" value="1"/>
</dbReference>
<evidence type="ECO:0000256" key="4">
    <source>
        <dbReference type="ARBA" id="ARBA00023136"/>
    </source>
</evidence>
<feature type="transmembrane region" description="Helical" evidence="5">
    <location>
        <begin position="54"/>
        <end position="74"/>
    </location>
</feature>
<evidence type="ECO:0000256" key="5">
    <source>
        <dbReference type="SAM" id="Phobius"/>
    </source>
</evidence>
<dbReference type="InterPro" id="IPR020846">
    <property type="entry name" value="MFS_dom"/>
</dbReference>
<feature type="transmembrane region" description="Helical" evidence="5">
    <location>
        <begin position="235"/>
        <end position="253"/>
    </location>
</feature>
<organism evidence="7 8">
    <name type="scientific">Saccharopolyspora erythraea</name>
    <name type="common">Streptomyces erythraeus</name>
    <dbReference type="NCBI Taxonomy" id="1836"/>
    <lineage>
        <taxon>Bacteria</taxon>
        <taxon>Bacillati</taxon>
        <taxon>Actinomycetota</taxon>
        <taxon>Actinomycetes</taxon>
        <taxon>Pseudonocardiales</taxon>
        <taxon>Pseudonocardiaceae</taxon>
        <taxon>Saccharopolyspora</taxon>
    </lineage>
</organism>
<dbReference type="PROSITE" id="PS50850">
    <property type="entry name" value="MFS"/>
    <property type="match status" value="1"/>
</dbReference>
<dbReference type="RefSeq" id="WP_011873968.1">
    <property type="nucleotide sequence ID" value="NZ_BAAAGS010000005.1"/>
</dbReference>
<keyword evidence="2 5" id="KW-0812">Transmembrane</keyword>
<comment type="subcellular location">
    <subcellularLocation>
        <location evidence="1">Cell membrane</location>
        <topology evidence="1">Multi-pass membrane protein</topology>
    </subcellularLocation>
</comment>
<evidence type="ECO:0000259" key="6">
    <source>
        <dbReference type="PROSITE" id="PS50850"/>
    </source>
</evidence>
<dbReference type="Gene3D" id="1.20.1250.20">
    <property type="entry name" value="MFS general substrate transporter like domains"/>
    <property type="match status" value="1"/>
</dbReference>
<keyword evidence="8" id="KW-1185">Reference proteome</keyword>
<feature type="transmembrane region" description="Helical" evidence="5">
    <location>
        <begin position="86"/>
        <end position="105"/>
    </location>
</feature>
<sequence>MTTIRNQSAPAAPPTRQAGLLAALVLAVAGFQINATMLTPALPDVIERLHTTSGPAGLSQTLFFLFAAIGQVTIARLSDHLGRRRMLLVTLAILIVGEVVCVLAPNIEVFVVGRMLQGISSAAFTLAYLILHESLSPQRFGRALGVITAVNGGIAGVDAVIGGTVADSVGFRGIFLITLVLTAVATAAVHFAVPESRVPASGRMDWRGAALLGIGLTGVLLALNEGGSWGWTSPATLVLLLAGLASLVLFAVVQKRTRDGIIDVSVLASRQVWPLLLTTVFTLAGVFGMLNFTIPLLTQTPGAGYGMSATTSALLFLTPASALGLLAAPLAGQFAPRLGWRRSVLIGAVGTAAAFVPLVLLPQSPWVACAALAALGITYTGYSLTALNGLAVASAPADKPGSLPGLNGACFGVGASLGIAVSSSVVTAATAGGPPTAGAFQAALWSSAVFVALALLTALLIRPATEN</sequence>
<dbReference type="EMBL" id="BAAAGS010000005">
    <property type="protein sequence ID" value="GAA0514098.1"/>
    <property type="molecule type" value="Genomic_DNA"/>
</dbReference>
<reference evidence="7 8" key="1">
    <citation type="journal article" date="2019" name="Int. J. Syst. Evol. Microbiol.">
        <title>The Global Catalogue of Microorganisms (GCM) 10K type strain sequencing project: providing services to taxonomists for standard genome sequencing and annotation.</title>
        <authorList>
            <consortium name="The Broad Institute Genomics Platform"/>
            <consortium name="The Broad Institute Genome Sequencing Center for Infectious Disease"/>
            <person name="Wu L."/>
            <person name="Ma J."/>
        </authorList>
    </citation>
    <scope>NUCLEOTIDE SEQUENCE [LARGE SCALE GENOMIC DNA]</scope>
    <source>
        <strain evidence="7 8">JCM 10303</strain>
    </source>
</reference>
<accession>A0ABN1C8M8</accession>
<feature type="transmembrane region" description="Helical" evidence="5">
    <location>
        <begin position="405"/>
        <end position="430"/>
    </location>
</feature>
<protein>
    <submittedName>
        <fullName evidence="7">MFS transporter</fullName>
    </submittedName>
</protein>
<feature type="transmembrane region" description="Helical" evidence="5">
    <location>
        <begin position="442"/>
        <end position="461"/>
    </location>
</feature>
<evidence type="ECO:0000313" key="8">
    <source>
        <dbReference type="Proteomes" id="UP001500729"/>
    </source>
</evidence>
<evidence type="ECO:0000256" key="3">
    <source>
        <dbReference type="ARBA" id="ARBA00022989"/>
    </source>
</evidence>
<evidence type="ECO:0000256" key="1">
    <source>
        <dbReference type="ARBA" id="ARBA00004651"/>
    </source>
</evidence>
<feature type="transmembrane region" description="Helical" evidence="5">
    <location>
        <begin position="205"/>
        <end position="223"/>
    </location>
</feature>
<feature type="transmembrane region" description="Helical" evidence="5">
    <location>
        <begin position="273"/>
        <end position="294"/>
    </location>
</feature>
<proteinExistence type="predicted"/>
<keyword evidence="4 5" id="KW-0472">Membrane</keyword>
<feature type="transmembrane region" description="Helical" evidence="5">
    <location>
        <begin position="173"/>
        <end position="193"/>
    </location>
</feature>
<feature type="transmembrane region" description="Helical" evidence="5">
    <location>
        <begin position="111"/>
        <end position="131"/>
    </location>
</feature>
<evidence type="ECO:0000313" key="7">
    <source>
        <dbReference type="EMBL" id="GAA0514098.1"/>
    </source>
</evidence>
<feature type="transmembrane region" description="Helical" evidence="5">
    <location>
        <begin position="20"/>
        <end position="42"/>
    </location>
</feature>
<keyword evidence="3 5" id="KW-1133">Transmembrane helix</keyword>
<feature type="domain" description="Major facilitator superfamily (MFS) profile" evidence="6">
    <location>
        <begin position="18"/>
        <end position="466"/>
    </location>
</feature>
<evidence type="ECO:0000256" key="2">
    <source>
        <dbReference type="ARBA" id="ARBA00022692"/>
    </source>
</evidence>
<gene>
    <name evidence="7" type="ORF">GCM10009533_11240</name>
</gene>
<feature type="transmembrane region" description="Helical" evidence="5">
    <location>
        <begin position="370"/>
        <end position="393"/>
    </location>
</feature>
<dbReference type="PANTHER" id="PTHR42718">
    <property type="entry name" value="MAJOR FACILITATOR SUPERFAMILY MULTIDRUG TRANSPORTER MFSC"/>
    <property type="match status" value="1"/>
</dbReference>
<dbReference type="PROSITE" id="PS00216">
    <property type="entry name" value="SUGAR_TRANSPORT_1"/>
    <property type="match status" value="1"/>
</dbReference>
<dbReference type="Pfam" id="PF07690">
    <property type="entry name" value="MFS_1"/>
    <property type="match status" value="1"/>
</dbReference>